<dbReference type="SUPFAM" id="SSF56784">
    <property type="entry name" value="HAD-like"/>
    <property type="match status" value="1"/>
</dbReference>
<accession>I3VTK1</accession>
<evidence type="ECO:0000313" key="6">
    <source>
        <dbReference type="EMBL" id="AFK85846.1"/>
    </source>
</evidence>
<dbReference type="GO" id="GO:0036424">
    <property type="term" value="F:L-phosphoserine phosphatase activity"/>
    <property type="evidence" value="ECO:0007669"/>
    <property type="project" value="TreeGrafter"/>
</dbReference>
<evidence type="ECO:0000256" key="5">
    <source>
        <dbReference type="ARBA" id="ARBA00022842"/>
    </source>
</evidence>
<dbReference type="InterPro" id="IPR016965">
    <property type="entry name" value="Pase_PHOSPHO-typ"/>
</dbReference>
<evidence type="ECO:0000256" key="3">
    <source>
        <dbReference type="ARBA" id="ARBA00022723"/>
    </source>
</evidence>
<proteinExistence type="inferred from homology"/>
<dbReference type="PANTHER" id="PTHR43344:SF21">
    <property type="entry name" value="POLYOL PHOSPHATE PHOSPHATASE PYP1"/>
    <property type="match status" value="1"/>
</dbReference>
<comment type="cofactor">
    <cofactor evidence="1">
        <name>Mg(2+)</name>
        <dbReference type="ChEBI" id="CHEBI:18420"/>
    </cofactor>
</comment>
<dbReference type="EMBL" id="CP003184">
    <property type="protein sequence ID" value="AFK85846.1"/>
    <property type="molecule type" value="Genomic_DNA"/>
</dbReference>
<evidence type="ECO:0000256" key="1">
    <source>
        <dbReference type="ARBA" id="ARBA00001946"/>
    </source>
</evidence>
<dbReference type="InterPro" id="IPR036412">
    <property type="entry name" value="HAD-like_sf"/>
</dbReference>
<dbReference type="STRING" id="1094508.Tsac_0824"/>
<organism evidence="6 7">
    <name type="scientific">Thermoanaerobacterium saccharolyticum (strain DSM 8691 / JW/SL-YS485)</name>
    <dbReference type="NCBI Taxonomy" id="1094508"/>
    <lineage>
        <taxon>Bacteria</taxon>
        <taxon>Bacillati</taxon>
        <taxon>Bacillota</taxon>
        <taxon>Clostridia</taxon>
        <taxon>Thermoanaerobacterales</taxon>
        <taxon>Thermoanaerobacteraceae</taxon>
        <taxon>Thermoanaerobacterium</taxon>
    </lineage>
</organism>
<name>I3VTK1_THESW</name>
<dbReference type="InterPro" id="IPR050582">
    <property type="entry name" value="HAD-like_SerB"/>
</dbReference>
<dbReference type="KEGG" id="tsh:Tsac_0824"/>
<dbReference type="AlphaFoldDB" id="I3VTK1"/>
<dbReference type="RefSeq" id="WP_014757750.1">
    <property type="nucleotide sequence ID" value="NC_017992.1"/>
</dbReference>
<dbReference type="GO" id="GO:0005737">
    <property type="term" value="C:cytoplasm"/>
    <property type="evidence" value="ECO:0007669"/>
    <property type="project" value="TreeGrafter"/>
</dbReference>
<sequence>MDTYVLVDFDGTITKEDTCYAMVKAFAKDGWQEIEKDWEEGKITTEECALETFKLMDMDEEKLKSLLLTMEIDLYFKDFMEFCKDRGYKVIIVSDGYDFNIRTVLDKYNIGIEYFSNKLDFRDGKIVASFNTSDDCDKCGSCKLDILKKYKNENTRIIYIGDGYSDICISKHADLLFAKGVLLKYCEDNGIPFVPFGDFRDIMEYLEKSDKLF</sequence>
<protein>
    <submittedName>
        <fullName evidence="6">HAD-superfamily hydrolase, subfamily IB (PSPase-like)</fullName>
    </submittedName>
</protein>
<evidence type="ECO:0000256" key="4">
    <source>
        <dbReference type="ARBA" id="ARBA00022801"/>
    </source>
</evidence>
<keyword evidence="4 6" id="KW-0378">Hydrolase</keyword>
<keyword evidence="3" id="KW-0479">Metal-binding</keyword>
<dbReference type="Pfam" id="PF06888">
    <property type="entry name" value="Put_Phosphatase"/>
    <property type="match status" value="1"/>
</dbReference>
<dbReference type="Gene3D" id="3.90.1470.20">
    <property type="match status" value="1"/>
</dbReference>
<dbReference type="PANTHER" id="PTHR43344">
    <property type="entry name" value="PHOSPHOSERINE PHOSPHATASE"/>
    <property type="match status" value="1"/>
</dbReference>
<dbReference type="InterPro" id="IPR023214">
    <property type="entry name" value="HAD_sf"/>
</dbReference>
<dbReference type="Proteomes" id="UP000006178">
    <property type="component" value="Chromosome"/>
</dbReference>
<keyword evidence="5" id="KW-0460">Magnesium</keyword>
<comment type="similarity">
    <text evidence="2">Belongs to the HAD-like hydrolase superfamily. SerB family.</text>
</comment>
<dbReference type="eggNOG" id="COG4359">
    <property type="taxonomic scope" value="Bacteria"/>
</dbReference>
<dbReference type="InterPro" id="IPR006384">
    <property type="entry name" value="HAD_hydro_PyrdxlP_Pase-like"/>
</dbReference>
<dbReference type="NCBIfam" id="TIGR01489">
    <property type="entry name" value="DKMTPPase-SF"/>
    <property type="match status" value="1"/>
</dbReference>
<dbReference type="NCBIfam" id="TIGR01488">
    <property type="entry name" value="HAD-SF-IB"/>
    <property type="match status" value="1"/>
</dbReference>
<dbReference type="GO" id="GO:0006564">
    <property type="term" value="P:L-serine biosynthetic process"/>
    <property type="evidence" value="ECO:0007669"/>
    <property type="project" value="TreeGrafter"/>
</dbReference>
<evidence type="ECO:0000256" key="2">
    <source>
        <dbReference type="ARBA" id="ARBA00009184"/>
    </source>
</evidence>
<gene>
    <name evidence="6" type="ordered locus">Tsac_0824</name>
</gene>
<dbReference type="PATRIC" id="fig|1094508.3.peg.831"/>
<dbReference type="GO" id="GO:0000287">
    <property type="term" value="F:magnesium ion binding"/>
    <property type="evidence" value="ECO:0007669"/>
    <property type="project" value="TreeGrafter"/>
</dbReference>
<keyword evidence="7" id="KW-1185">Reference proteome</keyword>
<dbReference type="Gene3D" id="3.40.50.1000">
    <property type="entry name" value="HAD superfamily/HAD-like"/>
    <property type="match status" value="1"/>
</dbReference>
<reference evidence="6 7" key="1">
    <citation type="journal article" date="2014" name="Appl. Environ. Microbiol.">
        <title>Profile of Secreted Hydrolases, Associated Proteins, and SlpA in Thermoanaerobacterium saccharolyticum during the Degradation of Hemicellulose.</title>
        <authorList>
            <person name="Currie D.H."/>
            <person name="Guss A.M."/>
            <person name="Herring C.D."/>
            <person name="Giannone R.J."/>
            <person name="Johnson C.M."/>
            <person name="Lankford P.K."/>
            <person name="Brown S.D."/>
            <person name="Hettich R.L."/>
            <person name="Lynd L.R."/>
        </authorList>
    </citation>
    <scope>NUCLEOTIDE SEQUENCE [LARGE SCALE GENOMIC DNA]</scope>
    <source>
        <strain evidence="7">DSM 8691 / JW/SL-YS485</strain>
    </source>
</reference>
<evidence type="ECO:0000313" key="7">
    <source>
        <dbReference type="Proteomes" id="UP000006178"/>
    </source>
</evidence>
<dbReference type="BioCyc" id="TSAC1094508:GLMA-834-MONOMER"/>